<proteinExistence type="predicted"/>
<dbReference type="HOGENOM" id="CLU_118302_2_0_1"/>
<accession>A0A0D9XTY5</accession>
<dbReference type="AlphaFoldDB" id="A0A0D9XTY5"/>
<dbReference type="EnsemblPlants" id="LPERR11G15550.1">
    <property type="protein sequence ID" value="LPERR11G15550.1"/>
    <property type="gene ID" value="LPERR11G15550"/>
</dbReference>
<organism evidence="1 2">
    <name type="scientific">Leersia perrieri</name>
    <dbReference type="NCBI Taxonomy" id="77586"/>
    <lineage>
        <taxon>Eukaryota</taxon>
        <taxon>Viridiplantae</taxon>
        <taxon>Streptophyta</taxon>
        <taxon>Embryophyta</taxon>
        <taxon>Tracheophyta</taxon>
        <taxon>Spermatophyta</taxon>
        <taxon>Magnoliopsida</taxon>
        <taxon>Liliopsida</taxon>
        <taxon>Poales</taxon>
        <taxon>Poaceae</taxon>
        <taxon>BOP clade</taxon>
        <taxon>Oryzoideae</taxon>
        <taxon>Oryzeae</taxon>
        <taxon>Oryzinae</taxon>
        <taxon>Leersia</taxon>
    </lineage>
</organism>
<evidence type="ECO:0000313" key="1">
    <source>
        <dbReference type="EnsemblPlants" id="LPERR11G15550.1"/>
    </source>
</evidence>
<dbReference type="Gramene" id="LPERR11G15550.1">
    <property type="protein sequence ID" value="LPERR11G15550.1"/>
    <property type="gene ID" value="LPERR11G15550"/>
</dbReference>
<evidence type="ECO:0000313" key="2">
    <source>
        <dbReference type="Proteomes" id="UP000032180"/>
    </source>
</evidence>
<dbReference type="PANTHER" id="PTHR35166:SF11">
    <property type="entry name" value="OS05G0151550 PROTEIN"/>
    <property type="match status" value="1"/>
</dbReference>
<dbReference type="Proteomes" id="UP000032180">
    <property type="component" value="Chromosome 11"/>
</dbReference>
<sequence length="104" mass="12507">MPQWDVNYILAWKRDPINPYTDSWETLSPEHRKMREQIAAMGNKLHFSFEEFQREVRSEVEKTGRYMIDDSYYSNQDEMQAQLKEGWAEIDWSDVIVAEPGDWD</sequence>
<reference evidence="1" key="3">
    <citation type="submission" date="2015-04" db="UniProtKB">
        <authorList>
            <consortium name="EnsemblPlants"/>
        </authorList>
    </citation>
    <scope>IDENTIFICATION</scope>
</reference>
<reference evidence="2" key="2">
    <citation type="submission" date="2013-12" db="EMBL/GenBank/DDBJ databases">
        <authorList>
            <person name="Yu Y."/>
            <person name="Lee S."/>
            <person name="de Baynast K."/>
            <person name="Wissotski M."/>
            <person name="Liu L."/>
            <person name="Talag J."/>
            <person name="Goicoechea J."/>
            <person name="Angelova A."/>
            <person name="Jetty R."/>
            <person name="Kudrna D."/>
            <person name="Golser W."/>
            <person name="Rivera L."/>
            <person name="Zhang J."/>
            <person name="Wing R."/>
        </authorList>
    </citation>
    <scope>NUCLEOTIDE SEQUENCE</scope>
</reference>
<name>A0A0D9XTY5_9ORYZ</name>
<keyword evidence="2" id="KW-1185">Reference proteome</keyword>
<protein>
    <submittedName>
        <fullName evidence="1">Uncharacterized protein</fullName>
    </submittedName>
</protein>
<dbReference type="PANTHER" id="PTHR35166">
    <property type="entry name" value="OS05G0193700 PROTEIN-RELATED"/>
    <property type="match status" value="1"/>
</dbReference>
<reference evidence="1 2" key="1">
    <citation type="submission" date="2012-08" db="EMBL/GenBank/DDBJ databases">
        <title>Oryza genome evolution.</title>
        <authorList>
            <person name="Wing R.A."/>
        </authorList>
    </citation>
    <scope>NUCLEOTIDE SEQUENCE</scope>
</reference>